<proteinExistence type="inferred from homology"/>
<keyword evidence="5" id="KW-0378">Hydrolase</keyword>
<evidence type="ECO:0000313" key="10">
    <source>
        <dbReference type="EMBL" id="GLI01658.1"/>
    </source>
</evidence>
<evidence type="ECO:0000256" key="5">
    <source>
        <dbReference type="ARBA" id="ARBA00022801"/>
    </source>
</evidence>
<protein>
    <recommendedName>
        <fullName evidence="4">non-reducing end alpha-L-arabinofuranosidase</fullName>
        <ecNumber evidence="4">3.2.1.55</ecNumber>
    </recommendedName>
</protein>
<name>A0ABQ5R527_9ACTN</name>
<evidence type="ECO:0000256" key="4">
    <source>
        <dbReference type="ARBA" id="ARBA00012670"/>
    </source>
</evidence>
<dbReference type="InterPro" id="IPR055235">
    <property type="entry name" value="ASD1_cat"/>
</dbReference>
<evidence type="ECO:0000256" key="3">
    <source>
        <dbReference type="ARBA" id="ARBA00011165"/>
    </source>
</evidence>
<comment type="similarity">
    <text evidence="2">Belongs to the glycosyl hydrolase 51 family.</text>
</comment>
<reference evidence="10" key="1">
    <citation type="submission" date="2022-12" db="EMBL/GenBank/DDBJ databases">
        <title>New Phytohabitans aurantiacus sp. RD004123 nov., an actinomycete isolated from soil.</title>
        <authorList>
            <person name="Triningsih D.W."/>
            <person name="Harunari E."/>
            <person name="Igarashi Y."/>
        </authorList>
    </citation>
    <scope>NUCLEOTIDE SEQUENCE</scope>
    <source>
        <strain evidence="10">RD004123</strain>
    </source>
</reference>
<dbReference type="SUPFAM" id="SSF51445">
    <property type="entry name" value="(Trans)glycosidases"/>
    <property type="match status" value="1"/>
</dbReference>
<dbReference type="InterPro" id="IPR017853">
    <property type="entry name" value="GH"/>
</dbReference>
<dbReference type="Gene3D" id="2.60.40.1180">
    <property type="entry name" value="Golgi alpha-mannosidase II"/>
    <property type="match status" value="1"/>
</dbReference>
<dbReference type="PANTHER" id="PTHR43576:SF3">
    <property type="entry name" value="ALPHA-L-ARABINOFURANOSIDASE C"/>
    <property type="match status" value="1"/>
</dbReference>
<feature type="domain" description="Alpha-L-arabinofuranosidase C-terminal" evidence="9">
    <location>
        <begin position="319"/>
        <end position="525"/>
    </location>
</feature>
<gene>
    <name evidence="10" type="ORF">Pa4123_69340</name>
</gene>
<keyword evidence="7" id="KW-0326">Glycosidase</keyword>
<evidence type="ECO:0000256" key="8">
    <source>
        <dbReference type="SAM" id="MobiDB-lite"/>
    </source>
</evidence>
<evidence type="ECO:0000256" key="2">
    <source>
        <dbReference type="ARBA" id="ARBA00007186"/>
    </source>
</evidence>
<dbReference type="Gene3D" id="3.20.20.80">
    <property type="entry name" value="Glycosidases"/>
    <property type="match status" value="1"/>
</dbReference>
<dbReference type="InterPro" id="IPR010720">
    <property type="entry name" value="Alpha-L-AF_C"/>
</dbReference>
<evidence type="ECO:0000313" key="11">
    <source>
        <dbReference type="Proteomes" id="UP001144280"/>
    </source>
</evidence>
<comment type="subunit">
    <text evidence="3">Homohexamer; trimer of dimers.</text>
</comment>
<comment type="catalytic activity">
    <reaction evidence="1">
        <text>Hydrolysis of terminal non-reducing alpha-L-arabinofuranoside residues in alpha-L-arabinosides.</text>
        <dbReference type="EC" id="3.2.1.55"/>
    </reaction>
</comment>
<evidence type="ECO:0000256" key="6">
    <source>
        <dbReference type="ARBA" id="ARBA00023277"/>
    </source>
</evidence>
<feature type="compositionally biased region" description="Basic and acidic residues" evidence="8">
    <location>
        <begin position="494"/>
        <end position="503"/>
    </location>
</feature>
<dbReference type="Proteomes" id="UP001144280">
    <property type="component" value="Unassembled WGS sequence"/>
</dbReference>
<evidence type="ECO:0000256" key="7">
    <source>
        <dbReference type="ARBA" id="ARBA00023295"/>
    </source>
</evidence>
<dbReference type="SMART" id="SM00813">
    <property type="entry name" value="Alpha-L-AF_C"/>
    <property type="match status" value="1"/>
</dbReference>
<dbReference type="Pfam" id="PF06964">
    <property type="entry name" value="Alpha-L-AF_C"/>
    <property type="match status" value="1"/>
</dbReference>
<dbReference type="PANTHER" id="PTHR43576">
    <property type="entry name" value="ALPHA-L-ARABINOFURANOSIDASE C-RELATED"/>
    <property type="match status" value="1"/>
</dbReference>
<accession>A0ABQ5R527</accession>
<dbReference type="EMBL" id="BSDI01000047">
    <property type="protein sequence ID" value="GLI01658.1"/>
    <property type="molecule type" value="Genomic_DNA"/>
</dbReference>
<evidence type="ECO:0000256" key="1">
    <source>
        <dbReference type="ARBA" id="ARBA00001462"/>
    </source>
</evidence>
<sequence length="531" mass="58228">MAGRLSYSNPLTKPKAVPTLATVSDDQQKVTATAFLDPHFAVGEVNPRLFGSFLEHLGRAVYSGVFEPEHPLADEDGLRTDVLELIRELGTTMVRYPGGNFVSGYKWEDGVGPVEHRPRRLDLAWRTTETNQFGLSEFMRFTAKTGLEPMMAVNLGTRGAAEAFELLEYCNHPGGAAYSDLRRTHGDEKPYGIKLWCLGNEMDGPWQIGFKTAEEYGRLAVVAAKAMRLVDPDLELVACGSSGRGMPTFGQWEATVLEHAYDAVDLISCHAYYQERDGDVDSFVASAADMEAFIDGVVATADYVGAKRRDPKRINISFDEWNVWYQENSPHPEPEPWSVAPRLLEDLYSVTDAVVVGSLLITLLRRSDRVTAACLAQLVNVIAPIMTEPGGPAWRQTTFYPFADAARYGRGEVLRLAVESPTHDTAVHGTVPLLHATAVRGDDGALTVFAVNRDTTRPLELAVDLRAFGGHGQGDLTGPVTHTYLADADRHAKNTLDQQDRVTPKAGPKVAPDGGVLRVELPPLSWNTIRL</sequence>
<dbReference type="SUPFAM" id="SSF51011">
    <property type="entry name" value="Glycosyl hydrolase domain"/>
    <property type="match status" value="1"/>
</dbReference>
<evidence type="ECO:0000259" key="9">
    <source>
        <dbReference type="SMART" id="SM00813"/>
    </source>
</evidence>
<comment type="caution">
    <text evidence="10">The sequence shown here is derived from an EMBL/GenBank/DDBJ whole genome shotgun (WGS) entry which is preliminary data.</text>
</comment>
<organism evidence="10 11">
    <name type="scientific">Phytohabitans aurantiacus</name>
    <dbReference type="NCBI Taxonomy" id="3016789"/>
    <lineage>
        <taxon>Bacteria</taxon>
        <taxon>Bacillati</taxon>
        <taxon>Actinomycetota</taxon>
        <taxon>Actinomycetes</taxon>
        <taxon>Micromonosporales</taxon>
        <taxon>Micromonosporaceae</taxon>
    </lineage>
</organism>
<dbReference type="Pfam" id="PF22848">
    <property type="entry name" value="ASD1_dom"/>
    <property type="match status" value="1"/>
</dbReference>
<dbReference type="InterPro" id="IPR013780">
    <property type="entry name" value="Glyco_hydro_b"/>
</dbReference>
<dbReference type="EC" id="3.2.1.55" evidence="4"/>
<keyword evidence="11" id="KW-1185">Reference proteome</keyword>
<feature type="region of interest" description="Disordered" evidence="8">
    <location>
        <begin position="494"/>
        <end position="514"/>
    </location>
</feature>
<keyword evidence="6" id="KW-0119">Carbohydrate metabolism</keyword>